<keyword evidence="1" id="KW-0862">Zinc</keyword>
<evidence type="ECO:0000256" key="1">
    <source>
        <dbReference type="PROSITE-ProRule" id="PRU00042"/>
    </source>
</evidence>
<feature type="domain" description="C2H2-type" evidence="3">
    <location>
        <begin position="175"/>
        <end position="202"/>
    </location>
</feature>
<evidence type="ECO:0000313" key="4">
    <source>
        <dbReference type="Proteomes" id="UP000035642"/>
    </source>
</evidence>
<protein>
    <submittedName>
        <fullName evidence="5">C2H2-type domain-containing protein</fullName>
    </submittedName>
</protein>
<name>A0A0K0DJH7_ANGCA</name>
<dbReference type="STRING" id="6313.A0A0K0DJH7"/>
<dbReference type="Proteomes" id="UP000035642">
    <property type="component" value="Unassembled WGS sequence"/>
</dbReference>
<reference evidence="4" key="1">
    <citation type="submission" date="2012-09" db="EMBL/GenBank/DDBJ databases">
        <authorList>
            <person name="Martin A.A."/>
        </authorList>
    </citation>
    <scope>NUCLEOTIDE SEQUENCE</scope>
</reference>
<evidence type="ECO:0000259" key="3">
    <source>
        <dbReference type="PROSITE" id="PS50157"/>
    </source>
</evidence>
<evidence type="ECO:0000256" key="2">
    <source>
        <dbReference type="SAM" id="MobiDB-lite"/>
    </source>
</evidence>
<dbReference type="InterPro" id="IPR013087">
    <property type="entry name" value="Znf_C2H2_type"/>
</dbReference>
<evidence type="ECO:0000313" key="5">
    <source>
        <dbReference type="WBParaSite" id="ACAC_0001156301-mRNA-1"/>
    </source>
</evidence>
<sequence>MLVHHLRTVHNKNPYECRCRAVFVSIGSALSHATTSKGCSSDDLVLNVIPAYASRNHVLSTLPSDSLSPTRSRSDCSPDSGVQVDLDEMEHDRTSIARGSTSVRGSDNETANIGSLPLPLFAAAASTATSVILPVDVSTILMALQLPLVPDYFAAMASVMNSPSFTPMLKTSAAYQCPHCAARFQDANGFMVHVRLHMAAATNLTSAISNSSQSHLPSFNQQMKREELLDIEK</sequence>
<proteinExistence type="predicted"/>
<keyword evidence="4" id="KW-1185">Reference proteome</keyword>
<keyword evidence="1" id="KW-0863">Zinc-finger</keyword>
<feature type="compositionally biased region" description="Polar residues" evidence="2">
    <location>
        <begin position="97"/>
        <end position="108"/>
    </location>
</feature>
<dbReference type="WBParaSite" id="ACAC_0001156301-mRNA-1">
    <property type="protein sequence ID" value="ACAC_0001156301-mRNA-1"/>
    <property type="gene ID" value="ACAC_0001156301"/>
</dbReference>
<dbReference type="SMART" id="SM00355">
    <property type="entry name" value="ZnF_C2H2"/>
    <property type="match status" value="1"/>
</dbReference>
<dbReference type="AlphaFoldDB" id="A0A0K0DJH7"/>
<organism evidence="4 5">
    <name type="scientific">Angiostrongylus cantonensis</name>
    <name type="common">Rat lungworm</name>
    <dbReference type="NCBI Taxonomy" id="6313"/>
    <lineage>
        <taxon>Eukaryota</taxon>
        <taxon>Metazoa</taxon>
        <taxon>Ecdysozoa</taxon>
        <taxon>Nematoda</taxon>
        <taxon>Chromadorea</taxon>
        <taxon>Rhabditida</taxon>
        <taxon>Rhabditina</taxon>
        <taxon>Rhabditomorpha</taxon>
        <taxon>Strongyloidea</taxon>
        <taxon>Metastrongylidae</taxon>
        <taxon>Angiostrongylus</taxon>
    </lineage>
</organism>
<reference evidence="5" key="2">
    <citation type="submission" date="2017-02" db="UniProtKB">
        <authorList>
            <consortium name="WormBaseParasite"/>
        </authorList>
    </citation>
    <scope>IDENTIFICATION</scope>
</reference>
<dbReference type="PROSITE" id="PS00028">
    <property type="entry name" value="ZINC_FINGER_C2H2_1"/>
    <property type="match status" value="1"/>
</dbReference>
<accession>A0A0K0DJH7</accession>
<dbReference type="GO" id="GO:0008270">
    <property type="term" value="F:zinc ion binding"/>
    <property type="evidence" value="ECO:0007669"/>
    <property type="project" value="UniProtKB-KW"/>
</dbReference>
<dbReference type="PROSITE" id="PS50157">
    <property type="entry name" value="ZINC_FINGER_C2H2_2"/>
    <property type="match status" value="1"/>
</dbReference>
<keyword evidence="1" id="KW-0479">Metal-binding</keyword>
<feature type="region of interest" description="Disordered" evidence="2">
    <location>
        <begin position="63"/>
        <end position="108"/>
    </location>
</feature>